<dbReference type="GO" id="GO:0016301">
    <property type="term" value="F:kinase activity"/>
    <property type="evidence" value="ECO:0007669"/>
    <property type="project" value="InterPro"/>
</dbReference>
<dbReference type="Pfam" id="PF00781">
    <property type="entry name" value="DAGK_cat"/>
    <property type="match status" value="1"/>
</dbReference>
<proteinExistence type="predicted"/>
<dbReference type="InterPro" id="IPR001206">
    <property type="entry name" value="Diacylglycerol_kinase_cat_dom"/>
</dbReference>
<comment type="caution">
    <text evidence="2">The sequence shown here is derived from an EMBL/GenBank/DDBJ whole genome shotgun (WGS) entry which is preliminary data.</text>
</comment>
<keyword evidence="3" id="KW-1185">Reference proteome</keyword>
<dbReference type="Proteomes" id="UP000561181">
    <property type="component" value="Unassembled WGS sequence"/>
</dbReference>
<accession>A0A848QPE8</accession>
<reference evidence="2 3" key="1">
    <citation type="submission" date="2020-04" db="EMBL/GenBank/DDBJ databases">
        <authorList>
            <person name="Liu A."/>
        </authorList>
    </citation>
    <scope>NUCLEOTIDE SEQUENCE [LARGE SCALE GENOMIC DNA]</scope>
    <source>
        <strain evidence="2 3">RZ02</strain>
    </source>
</reference>
<evidence type="ECO:0000259" key="1">
    <source>
        <dbReference type="PROSITE" id="PS50146"/>
    </source>
</evidence>
<gene>
    <name evidence="2" type="ORF">HKD42_10715</name>
</gene>
<evidence type="ECO:0000313" key="3">
    <source>
        <dbReference type="Proteomes" id="UP000561181"/>
    </source>
</evidence>
<name>A0A848QPE8_9SPHN</name>
<dbReference type="InterPro" id="IPR016064">
    <property type="entry name" value="NAD/diacylglycerol_kinase_sf"/>
</dbReference>
<dbReference type="AlphaFoldDB" id="A0A848QPE8"/>
<dbReference type="EMBL" id="JABCRE010000003">
    <property type="protein sequence ID" value="NMW32533.1"/>
    <property type="molecule type" value="Genomic_DNA"/>
</dbReference>
<evidence type="ECO:0000313" key="2">
    <source>
        <dbReference type="EMBL" id="NMW32533.1"/>
    </source>
</evidence>
<dbReference type="PROSITE" id="PS50146">
    <property type="entry name" value="DAGK"/>
    <property type="match status" value="1"/>
</dbReference>
<dbReference type="InterPro" id="IPR017438">
    <property type="entry name" value="ATP-NAD_kinase_N"/>
</dbReference>
<dbReference type="Gene3D" id="3.40.50.10330">
    <property type="entry name" value="Probable inorganic polyphosphate/atp-NAD kinase, domain 1"/>
    <property type="match status" value="1"/>
</dbReference>
<feature type="domain" description="DAGKc" evidence="1">
    <location>
        <begin position="17"/>
        <end position="146"/>
    </location>
</feature>
<dbReference type="SUPFAM" id="SSF111331">
    <property type="entry name" value="NAD kinase/diacylglycerol kinase-like"/>
    <property type="match status" value="1"/>
</dbReference>
<organism evidence="2 3">
    <name type="scientific">Pontixanthobacter rizhaonensis</name>
    <dbReference type="NCBI Taxonomy" id="2730337"/>
    <lineage>
        <taxon>Bacteria</taxon>
        <taxon>Pseudomonadati</taxon>
        <taxon>Pseudomonadota</taxon>
        <taxon>Alphaproteobacteria</taxon>
        <taxon>Sphingomonadales</taxon>
        <taxon>Erythrobacteraceae</taxon>
        <taxon>Pontixanthobacter</taxon>
    </lineage>
</organism>
<sequence length="331" mass="35509">MNETPSNLPPCGGLLADGGPKVGVIYNPRSHRNQGRDLDCVASGNVLVEQPATRDDITAALHLFARENIEYLIINGGDGTVRDVLTCGYAVFGDDWPEVAVLPKGKTNALNVDLGAPADWNLAEAIGSLADGKRIKRHTMKVQAADGSAQPRLGFILGAGGFTLGVRAGQEAHRMGAFNSFAVGATTAWGVLQGLFGGDDNVWRRGVGIKLELGAERAVFARSTYGEAARRFVMMSSTLEKFPVGIKLFGPEKAGLKIAVVDHPRRRMMALLPLILAGWNPPWLAEVGVHFVSTDQYVLTIEDEFILDGEAYPQGRYAVSKGPELSFVVPK</sequence>
<dbReference type="RefSeq" id="WP_170013204.1">
    <property type="nucleotide sequence ID" value="NZ_JABCRE010000003.1"/>
</dbReference>
<protein>
    <recommendedName>
        <fullName evidence="1">DAGKc domain-containing protein</fullName>
    </recommendedName>
</protein>